<proteinExistence type="predicted"/>
<dbReference type="NCBIfam" id="NF004088">
    <property type="entry name" value="PRK05590.1"/>
    <property type="match status" value="1"/>
</dbReference>
<evidence type="ECO:0000313" key="2">
    <source>
        <dbReference type="Proteomes" id="UP000432715"/>
    </source>
</evidence>
<keyword evidence="2" id="KW-1185">Reference proteome</keyword>
<accession>A0A6I0FEW5</accession>
<dbReference type="Proteomes" id="UP000432715">
    <property type="component" value="Unassembled WGS sequence"/>
</dbReference>
<protein>
    <submittedName>
        <fullName evidence="1">SEC-C domain-containing protein</fullName>
    </submittedName>
</protein>
<dbReference type="InterPro" id="IPR004027">
    <property type="entry name" value="SEC_C_motif"/>
</dbReference>
<gene>
    <name evidence="1" type="ORF">F8154_00310</name>
</gene>
<dbReference type="AlphaFoldDB" id="A0A6I0FEW5"/>
<sequence length="165" mass="19818">MSIYEKWKEIAFEERDEASANKFWKDYCEIEKGIYEAILHNKEEIIQGSIKELADKYKVEPTYFMGFLDGINESIYETIQLEELTEISTIDLRIDFEKLYYNMHEAKAHWLYNLQEWDNILTEDRRKEIKKEYNLSKTVVREIKIGRNEPCICGSEKKYKKCCGK</sequence>
<dbReference type="Pfam" id="PF02810">
    <property type="entry name" value="SEC-C"/>
    <property type="match status" value="1"/>
</dbReference>
<dbReference type="PANTHER" id="PTHR33747">
    <property type="entry name" value="UPF0225 PROTEIN SCO1677"/>
    <property type="match status" value="1"/>
</dbReference>
<dbReference type="Gene3D" id="3.10.450.50">
    <property type="match status" value="1"/>
</dbReference>
<name>A0A6I0FEW5_9FIRM</name>
<reference evidence="1 2" key="1">
    <citation type="submission" date="2019-10" db="EMBL/GenBank/DDBJ databases">
        <title>Alkaliphilus serpentinus sp. nov. and Alkaliphilus pronyensis sp. nov., two novel anaerobic alkaliphilic species isolated from the serpentinized-hosted hydrothermal field of the Prony Bay (New Caledonia).</title>
        <authorList>
            <person name="Postec A."/>
        </authorList>
    </citation>
    <scope>NUCLEOTIDE SEQUENCE [LARGE SCALE GENOMIC DNA]</scope>
    <source>
        <strain evidence="1 2">LacV</strain>
    </source>
</reference>
<dbReference type="PANTHER" id="PTHR33747:SF1">
    <property type="entry name" value="ADENYLATE CYCLASE-ASSOCIATED CAP C-TERMINAL DOMAIN-CONTAINING PROTEIN"/>
    <property type="match status" value="1"/>
</dbReference>
<dbReference type="SUPFAM" id="SSF103642">
    <property type="entry name" value="Sec-C motif"/>
    <property type="match status" value="1"/>
</dbReference>
<dbReference type="EMBL" id="WBZC01000001">
    <property type="protein sequence ID" value="KAB3540995.1"/>
    <property type="molecule type" value="Genomic_DNA"/>
</dbReference>
<comment type="caution">
    <text evidence="1">The sequence shown here is derived from an EMBL/GenBank/DDBJ whole genome shotgun (WGS) entry which is preliminary data.</text>
</comment>
<dbReference type="RefSeq" id="WP_151859584.1">
    <property type="nucleotide sequence ID" value="NZ_WBZC01000001.1"/>
</dbReference>
<organism evidence="1 2">
    <name type="scientific">Alkaliphilus pronyensis</name>
    <dbReference type="NCBI Taxonomy" id="1482732"/>
    <lineage>
        <taxon>Bacteria</taxon>
        <taxon>Bacillati</taxon>
        <taxon>Bacillota</taxon>
        <taxon>Clostridia</taxon>
        <taxon>Peptostreptococcales</taxon>
        <taxon>Natronincolaceae</taxon>
        <taxon>Alkaliphilus</taxon>
    </lineage>
</organism>
<dbReference type="OrthoDB" id="5872at2"/>
<evidence type="ECO:0000313" key="1">
    <source>
        <dbReference type="EMBL" id="KAB3540995.1"/>
    </source>
</evidence>